<keyword evidence="2" id="KW-1185">Reference proteome</keyword>
<dbReference type="STRING" id="1298598.JCM21714_4157"/>
<dbReference type="Pfam" id="PF14005">
    <property type="entry name" value="YpjP"/>
    <property type="match status" value="1"/>
</dbReference>
<organism evidence="1 2">
    <name type="scientific">Gracilibacillus boraciitolerans JCM 21714</name>
    <dbReference type="NCBI Taxonomy" id="1298598"/>
    <lineage>
        <taxon>Bacteria</taxon>
        <taxon>Bacillati</taxon>
        <taxon>Bacillota</taxon>
        <taxon>Bacilli</taxon>
        <taxon>Bacillales</taxon>
        <taxon>Bacillaceae</taxon>
        <taxon>Gracilibacillus</taxon>
    </lineage>
</organism>
<dbReference type="AlphaFoldDB" id="W4VP72"/>
<evidence type="ECO:0000313" key="1">
    <source>
        <dbReference type="EMBL" id="GAE94956.1"/>
    </source>
</evidence>
<dbReference type="RefSeq" id="WP_268748376.1">
    <property type="nucleotide sequence ID" value="NZ_BAVS01000035.1"/>
</dbReference>
<evidence type="ECO:0000313" key="2">
    <source>
        <dbReference type="Proteomes" id="UP000019102"/>
    </source>
</evidence>
<protein>
    <submittedName>
        <fullName evidence="1">Uncharacterized protein</fullName>
    </submittedName>
</protein>
<comment type="caution">
    <text evidence="1">The sequence shown here is derived from an EMBL/GenBank/DDBJ whole genome shotgun (WGS) entry which is preliminary data.</text>
</comment>
<sequence length="60" mass="7373">MHNIKEKQDVARFHVNRVRKPQDGYYFQFHYHLPNDQYEEHLPLADIYWGGKDTPPKWMS</sequence>
<name>W4VP72_9BACI</name>
<proteinExistence type="predicted"/>
<dbReference type="InterPro" id="IPR025616">
    <property type="entry name" value="YpjP"/>
</dbReference>
<dbReference type="EMBL" id="BAVS01000035">
    <property type="protein sequence ID" value="GAE94956.1"/>
    <property type="molecule type" value="Genomic_DNA"/>
</dbReference>
<gene>
    <name evidence="1" type="ORF">JCM21714_4157</name>
</gene>
<dbReference type="Proteomes" id="UP000019102">
    <property type="component" value="Unassembled WGS sequence"/>
</dbReference>
<accession>W4VP72</accession>
<reference evidence="1 2" key="1">
    <citation type="journal article" date="2014" name="Genome Announc.">
        <title>Draft Genome Sequence of the Boron-Tolerant and Moderately Halotolerant Bacterium Gracilibacillus boraciitolerans JCM 21714T.</title>
        <authorList>
            <person name="Ahmed I."/>
            <person name="Oshima K."/>
            <person name="Suda W."/>
            <person name="Kitamura K."/>
            <person name="Iida T."/>
            <person name="Ohmori Y."/>
            <person name="Fujiwara T."/>
            <person name="Hattori M."/>
            <person name="Ohkuma M."/>
        </authorList>
    </citation>
    <scope>NUCLEOTIDE SEQUENCE [LARGE SCALE GENOMIC DNA]</scope>
    <source>
        <strain evidence="1 2">JCM 21714</strain>
    </source>
</reference>